<dbReference type="EMBL" id="LAZR01049020">
    <property type="protein sequence ID" value="KKK90616.1"/>
    <property type="molecule type" value="Genomic_DNA"/>
</dbReference>
<dbReference type="AlphaFoldDB" id="A0A0F9C1S5"/>
<protein>
    <submittedName>
        <fullName evidence="1">Uncharacterized protein</fullName>
    </submittedName>
</protein>
<name>A0A0F9C1S5_9ZZZZ</name>
<evidence type="ECO:0000313" key="1">
    <source>
        <dbReference type="EMBL" id="KKK90616.1"/>
    </source>
</evidence>
<accession>A0A0F9C1S5</accession>
<organism evidence="1">
    <name type="scientific">marine sediment metagenome</name>
    <dbReference type="NCBI Taxonomy" id="412755"/>
    <lineage>
        <taxon>unclassified sequences</taxon>
        <taxon>metagenomes</taxon>
        <taxon>ecological metagenomes</taxon>
    </lineage>
</organism>
<proteinExistence type="predicted"/>
<gene>
    <name evidence="1" type="ORF">LCGC14_2721230</name>
</gene>
<reference evidence="1" key="1">
    <citation type="journal article" date="2015" name="Nature">
        <title>Complex archaea that bridge the gap between prokaryotes and eukaryotes.</title>
        <authorList>
            <person name="Spang A."/>
            <person name="Saw J.H."/>
            <person name="Jorgensen S.L."/>
            <person name="Zaremba-Niedzwiedzka K."/>
            <person name="Martijn J."/>
            <person name="Lind A.E."/>
            <person name="van Eijk R."/>
            <person name="Schleper C."/>
            <person name="Guy L."/>
            <person name="Ettema T.J."/>
        </authorList>
    </citation>
    <scope>NUCLEOTIDE SEQUENCE</scope>
</reference>
<sequence length="132" mass="13950">SGITSLAGLGLGILGETEDPSGLDPGEETTLTLEGTALHGQTMGDRLFIVEPDPSHSNVTLTLDVHADTVNLSAALGLIGFDLANVDSDDSGTDPDPLALSVELLLNLRDRRNRSSWNSPRHSPGSAHWSRR</sequence>
<comment type="caution">
    <text evidence="1">The sequence shown here is derived from an EMBL/GenBank/DDBJ whole genome shotgun (WGS) entry which is preliminary data.</text>
</comment>
<feature type="non-terminal residue" evidence="1">
    <location>
        <position position="1"/>
    </location>
</feature>